<evidence type="ECO:0000313" key="2">
    <source>
        <dbReference type="Proteomes" id="UP000276953"/>
    </source>
</evidence>
<proteinExistence type="predicted"/>
<gene>
    <name evidence="1" type="ORF">EJ377_17995</name>
</gene>
<name>A0A3S0N1P3_9FLAO</name>
<protein>
    <submittedName>
        <fullName evidence="1">Uncharacterized protein</fullName>
    </submittedName>
</protein>
<organism evidence="1 2">
    <name type="scientific">Chryseobacterium arthrosphaerae</name>
    <dbReference type="NCBI Taxonomy" id="651561"/>
    <lineage>
        <taxon>Bacteria</taxon>
        <taxon>Pseudomonadati</taxon>
        <taxon>Bacteroidota</taxon>
        <taxon>Flavobacteriia</taxon>
        <taxon>Flavobacteriales</taxon>
        <taxon>Weeksellaceae</taxon>
        <taxon>Chryseobacterium group</taxon>
        <taxon>Chryseobacterium</taxon>
    </lineage>
</organism>
<accession>A0A3S0N1P3</accession>
<sequence>MEQLASYGNTDGLKECLKSSFKYNDESILVNESYAELNLSNDRGGTATIKRSIKSNYGEDPNVLIVQTNDGVPKISSFMLRR</sequence>
<reference evidence="1 2" key="1">
    <citation type="submission" date="2018-12" db="EMBL/GenBank/DDBJ databases">
        <title>Draft Genome Sequence of Chryseobacterium arthrosphaerae strain ED882-96 Isolated from the Blood of a Patient with Liver Cirrhosis in Taiwan.</title>
        <authorList>
            <person name="Lin J.-N."/>
            <person name="Lai C.-H."/>
            <person name="Yang C.-H."/>
            <person name="Huang Y.-H."/>
        </authorList>
    </citation>
    <scope>NUCLEOTIDE SEQUENCE [LARGE SCALE GENOMIC DNA]</scope>
    <source>
        <strain evidence="1 2">ED882-96</strain>
    </source>
</reference>
<dbReference type="EMBL" id="RYFC01000003">
    <property type="protein sequence ID" value="RTZ46277.1"/>
    <property type="molecule type" value="Genomic_DNA"/>
</dbReference>
<dbReference type="Proteomes" id="UP000276953">
    <property type="component" value="Unassembled WGS sequence"/>
</dbReference>
<comment type="caution">
    <text evidence="1">The sequence shown here is derived from an EMBL/GenBank/DDBJ whole genome shotgun (WGS) entry which is preliminary data.</text>
</comment>
<evidence type="ECO:0000313" key="1">
    <source>
        <dbReference type="EMBL" id="RTZ46277.1"/>
    </source>
</evidence>
<dbReference type="AlphaFoldDB" id="A0A3S0N1P3"/>